<protein>
    <submittedName>
        <fullName evidence="1">3467_t:CDS:1</fullName>
    </submittedName>
</protein>
<comment type="caution">
    <text evidence="1">The sequence shown here is derived from an EMBL/GenBank/DDBJ whole genome shotgun (WGS) entry which is preliminary data.</text>
</comment>
<evidence type="ECO:0000313" key="1">
    <source>
        <dbReference type="EMBL" id="CAG8562865.1"/>
    </source>
</evidence>
<proteinExistence type="predicted"/>
<evidence type="ECO:0000313" key="2">
    <source>
        <dbReference type="Proteomes" id="UP000789920"/>
    </source>
</evidence>
<sequence length="95" mass="10500">LSGAPCKHQGAVAAKYHIGSLNFLPSLTPNNCACFAYIARGVSFYASLHSQTNYSQCKNYNYPKVLHNVFENTHELETANAEVNMDISQTTETEL</sequence>
<dbReference type="EMBL" id="CAJVQC010006099">
    <property type="protein sequence ID" value="CAG8562865.1"/>
    <property type="molecule type" value="Genomic_DNA"/>
</dbReference>
<dbReference type="Proteomes" id="UP000789920">
    <property type="component" value="Unassembled WGS sequence"/>
</dbReference>
<keyword evidence="2" id="KW-1185">Reference proteome</keyword>
<feature type="non-terminal residue" evidence="1">
    <location>
        <position position="1"/>
    </location>
</feature>
<accession>A0ACA9M2E7</accession>
<reference evidence="1" key="1">
    <citation type="submission" date="2021-06" db="EMBL/GenBank/DDBJ databases">
        <authorList>
            <person name="Kallberg Y."/>
            <person name="Tangrot J."/>
            <person name="Rosling A."/>
        </authorList>
    </citation>
    <scope>NUCLEOTIDE SEQUENCE</scope>
    <source>
        <strain evidence="1">MA461A</strain>
    </source>
</reference>
<organism evidence="1 2">
    <name type="scientific">Racocetra persica</name>
    <dbReference type="NCBI Taxonomy" id="160502"/>
    <lineage>
        <taxon>Eukaryota</taxon>
        <taxon>Fungi</taxon>
        <taxon>Fungi incertae sedis</taxon>
        <taxon>Mucoromycota</taxon>
        <taxon>Glomeromycotina</taxon>
        <taxon>Glomeromycetes</taxon>
        <taxon>Diversisporales</taxon>
        <taxon>Gigasporaceae</taxon>
        <taxon>Racocetra</taxon>
    </lineage>
</organism>
<name>A0ACA9M2E7_9GLOM</name>
<gene>
    <name evidence="1" type="ORF">RPERSI_LOCUS4440</name>
</gene>